<dbReference type="RefSeq" id="WP_245234567.1">
    <property type="nucleotide sequence ID" value="NZ_JBIBDZ010000004.1"/>
</dbReference>
<protein>
    <recommendedName>
        <fullName evidence="5">Integral membrane protein</fullName>
    </recommendedName>
</protein>
<dbReference type="EMBL" id="JBIBDZ010000004">
    <property type="protein sequence ID" value="MFF5919837.1"/>
    <property type="molecule type" value="Genomic_DNA"/>
</dbReference>
<evidence type="ECO:0000256" key="2">
    <source>
        <dbReference type="SAM" id="Phobius"/>
    </source>
</evidence>
<accession>A0ABW6XQS3</accession>
<feature type="transmembrane region" description="Helical" evidence="2">
    <location>
        <begin position="84"/>
        <end position="105"/>
    </location>
</feature>
<keyword evidence="2" id="KW-1133">Transmembrane helix</keyword>
<organism evidence="3 4">
    <name type="scientific">Streptomyces flavochromogenes</name>
    <dbReference type="NCBI Taxonomy" id="68199"/>
    <lineage>
        <taxon>Bacteria</taxon>
        <taxon>Bacillati</taxon>
        <taxon>Actinomycetota</taxon>
        <taxon>Actinomycetes</taxon>
        <taxon>Kitasatosporales</taxon>
        <taxon>Streptomycetaceae</taxon>
        <taxon>Streptomyces</taxon>
    </lineage>
</organism>
<gene>
    <name evidence="3" type="ORF">ACFY8C_16060</name>
</gene>
<feature type="transmembrane region" description="Helical" evidence="2">
    <location>
        <begin position="188"/>
        <end position="207"/>
    </location>
</feature>
<keyword evidence="4" id="KW-1185">Reference proteome</keyword>
<evidence type="ECO:0000313" key="4">
    <source>
        <dbReference type="Proteomes" id="UP001602370"/>
    </source>
</evidence>
<feature type="region of interest" description="Disordered" evidence="1">
    <location>
        <begin position="1"/>
        <end position="21"/>
    </location>
</feature>
<evidence type="ECO:0008006" key="5">
    <source>
        <dbReference type="Google" id="ProtNLM"/>
    </source>
</evidence>
<feature type="transmembrane region" description="Helical" evidence="2">
    <location>
        <begin position="60"/>
        <end position="77"/>
    </location>
</feature>
<keyword evidence="2" id="KW-0472">Membrane</keyword>
<evidence type="ECO:0000256" key="1">
    <source>
        <dbReference type="SAM" id="MobiDB-lite"/>
    </source>
</evidence>
<name>A0ABW6XQS3_9ACTN</name>
<dbReference type="Proteomes" id="UP001602370">
    <property type="component" value="Unassembled WGS sequence"/>
</dbReference>
<evidence type="ECO:0000313" key="3">
    <source>
        <dbReference type="EMBL" id="MFF5919837.1"/>
    </source>
</evidence>
<sequence length="226" mass="23549">MSEAIHGSAAASGVAHPPASVRRSARPRTAVGRTVALVLYVWGSAAVVSGVSFLVPSAEWVAIGTGVVLCLAFGVLLHLLHRGVWLVLLAVAPALFVLVGAVQYAPELALERYGVRENVVVVADSAAGTGGKNHELTLRGSDGQELAEKFVYRGSGAPAVGERLVVVRDARGKVPMEQADQVDAAGRLNGLVGGLVAWSVLVLLAGWRGHVARRRDLQRYVGGAGR</sequence>
<keyword evidence="2" id="KW-0812">Transmembrane</keyword>
<comment type="caution">
    <text evidence="3">The sequence shown here is derived from an EMBL/GenBank/DDBJ whole genome shotgun (WGS) entry which is preliminary data.</text>
</comment>
<proteinExistence type="predicted"/>
<feature type="transmembrane region" description="Helical" evidence="2">
    <location>
        <begin position="30"/>
        <end position="54"/>
    </location>
</feature>
<reference evidence="3 4" key="1">
    <citation type="submission" date="2024-10" db="EMBL/GenBank/DDBJ databases">
        <title>The Natural Products Discovery Center: Release of the First 8490 Sequenced Strains for Exploring Actinobacteria Biosynthetic Diversity.</title>
        <authorList>
            <person name="Kalkreuter E."/>
            <person name="Kautsar S.A."/>
            <person name="Yang D."/>
            <person name="Bader C.D."/>
            <person name="Teijaro C.N."/>
            <person name="Fluegel L."/>
            <person name="Davis C.M."/>
            <person name="Simpson J.R."/>
            <person name="Lauterbach L."/>
            <person name="Steele A.D."/>
            <person name="Gui C."/>
            <person name="Meng S."/>
            <person name="Li G."/>
            <person name="Viehrig K."/>
            <person name="Ye F."/>
            <person name="Su P."/>
            <person name="Kiefer A.F."/>
            <person name="Nichols A."/>
            <person name="Cepeda A.J."/>
            <person name="Yan W."/>
            <person name="Fan B."/>
            <person name="Jiang Y."/>
            <person name="Adhikari A."/>
            <person name="Zheng C.-J."/>
            <person name="Schuster L."/>
            <person name="Cowan T.M."/>
            <person name="Smanski M.J."/>
            <person name="Chevrette M.G."/>
            <person name="De Carvalho L.P.S."/>
            <person name="Shen B."/>
        </authorList>
    </citation>
    <scope>NUCLEOTIDE SEQUENCE [LARGE SCALE GENOMIC DNA]</scope>
    <source>
        <strain evidence="3 4">NPDC012605</strain>
    </source>
</reference>